<name>A0A076JAL6_9BACT</name>
<evidence type="ECO:0000313" key="9">
    <source>
        <dbReference type="Proteomes" id="UP000294527"/>
    </source>
</evidence>
<dbReference type="InterPro" id="IPR019937">
    <property type="entry name" value="Cycl-permuted_mutarotase"/>
</dbReference>
<feature type="transmembrane region" description="Helical" evidence="1">
    <location>
        <begin position="7"/>
        <end position="25"/>
    </location>
</feature>
<evidence type="ECO:0000313" key="13">
    <source>
        <dbReference type="Proteomes" id="UP000481700"/>
    </source>
</evidence>
<dbReference type="Proteomes" id="UP000481700">
    <property type="component" value="Unassembled WGS sequence"/>
</dbReference>
<dbReference type="Proteomes" id="UP000481616">
    <property type="component" value="Unassembled WGS sequence"/>
</dbReference>
<dbReference type="KEGG" id="bdo:EL88_15600"/>
<dbReference type="EMBL" id="CP046176">
    <property type="protein sequence ID" value="QJR77757.1"/>
    <property type="molecule type" value="Genomic_DNA"/>
</dbReference>
<proteinExistence type="predicted"/>
<evidence type="ECO:0000313" key="5">
    <source>
        <dbReference type="EMBL" id="MDU0272386.1"/>
    </source>
</evidence>
<evidence type="ECO:0000313" key="2">
    <source>
        <dbReference type="EMBL" id="KAA5318956.1"/>
    </source>
</evidence>
<organism evidence="2 13">
    <name type="scientific">Phocaeicola dorei</name>
    <dbReference type="NCBI Taxonomy" id="357276"/>
    <lineage>
        <taxon>Bacteria</taxon>
        <taxon>Pseudomonadati</taxon>
        <taxon>Bacteroidota</taxon>
        <taxon>Bacteroidia</taxon>
        <taxon>Bacteroidales</taxon>
        <taxon>Bacteroidaceae</taxon>
        <taxon>Phocaeicola</taxon>
    </lineage>
</organism>
<evidence type="ECO:0000313" key="7">
    <source>
        <dbReference type="EMBL" id="TDA73710.1"/>
    </source>
</evidence>
<dbReference type="PROSITE" id="PS51257">
    <property type="entry name" value="PROKAR_LIPOPROTEIN"/>
    <property type="match status" value="1"/>
</dbReference>
<reference evidence="6 14" key="3">
    <citation type="submission" date="2019-11" db="EMBL/GenBank/DDBJ databases">
        <title>Complete genome sequence of Bacteroides dorei DSM 17855.</title>
        <authorList>
            <person name="Russell J.T."/>
        </authorList>
    </citation>
    <scope>NUCLEOTIDE SEQUENCE [LARGE SCALE GENOMIC DNA]</scope>
    <source>
        <strain evidence="6 14">DSM 17855</strain>
    </source>
</reference>
<dbReference type="EMBL" id="JAWDEV010000012">
    <property type="protein sequence ID" value="MDU0272386.1"/>
    <property type="molecule type" value="Genomic_DNA"/>
</dbReference>
<dbReference type="Proteomes" id="UP000500949">
    <property type="component" value="Chromosome"/>
</dbReference>
<dbReference type="GeneID" id="93448168"/>
<dbReference type="KEGG" id="bdh:GV66_22005"/>
<evidence type="ECO:0000313" key="10">
    <source>
        <dbReference type="Proteomes" id="UP000294834"/>
    </source>
</evidence>
<dbReference type="Proteomes" id="UP001181086">
    <property type="component" value="Unassembled WGS sequence"/>
</dbReference>
<dbReference type="PANTHER" id="PTHR45632">
    <property type="entry name" value="LD33804P"/>
    <property type="match status" value="1"/>
</dbReference>
<reference evidence="9 10" key="2">
    <citation type="journal article" date="2019" name="Nat. Microbiol.">
        <title>Genomic variation and strain-specific functional adaptation in the human gut microbiome during early life.</title>
        <authorList>
            <person name="Vatanen T."/>
            <person name="Plichta D.R."/>
            <person name="Somani J."/>
            <person name="Munch P.C."/>
            <person name="Arthur T.D."/>
            <person name="Hall A.B."/>
            <person name="Rudolf S."/>
            <person name="Oakeley E.J."/>
            <person name="Ke X."/>
            <person name="Young R.A."/>
            <person name="Haiser H.J."/>
            <person name="Kolde R."/>
            <person name="Yassour M."/>
            <person name="Luopajarvi K."/>
            <person name="Siljander H."/>
            <person name="Virtanen S.M."/>
            <person name="Ilonen J."/>
            <person name="Uibo R."/>
            <person name="Tillmann V."/>
            <person name="Mokurov S."/>
            <person name="Dorshakova N."/>
            <person name="Porter J.A."/>
            <person name="McHardy A.C."/>
            <person name="Lahdesmaki H."/>
            <person name="Vlamakis H."/>
            <person name="Huttenhower C."/>
            <person name="Knip M."/>
            <person name="Xavier R.J."/>
        </authorList>
    </citation>
    <scope>NUCLEOTIDE SEQUENCE [LARGE SCALE GENOMIC DNA]</scope>
    <source>
        <strain evidence="7 9">RJX1047</strain>
        <strain evidence="8 10">RJX1052</strain>
    </source>
</reference>
<dbReference type="Pfam" id="PF24996">
    <property type="entry name" value="NANM"/>
    <property type="match status" value="2"/>
</dbReference>
<dbReference type="Proteomes" id="UP000441162">
    <property type="component" value="Unassembled WGS sequence"/>
</dbReference>
<dbReference type="InterPro" id="IPR015915">
    <property type="entry name" value="Kelch-typ_b-propeller"/>
</dbReference>
<dbReference type="AlphaFoldDB" id="A0A076JAL6"/>
<evidence type="ECO:0000256" key="1">
    <source>
        <dbReference type="SAM" id="Phobius"/>
    </source>
</evidence>
<dbReference type="Gene3D" id="2.120.10.80">
    <property type="entry name" value="Kelch-type beta propeller"/>
    <property type="match status" value="2"/>
</dbReference>
<evidence type="ECO:0000313" key="4">
    <source>
        <dbReference type="EMBL" id="KAA5407220.1"/>
    </source>
</evidence>
<keyword evidence="1" id="KW-0812">Transmembrane</keyword>
<evidence type="ECO:0000313" key="3">
    <source>
        <dbReference type="EMBL" id="KAA5399300.1"/>
    </source>
</evidence>
<evidence type="ECO:0000313" key="6">
    <source>
        <dbReference type="EMBL" id="QJR77757.1"/>
    </source>
</evidence>
<dbReference type="eggNOG" id="COG3055">
    <property type="taxonomic scope" value="Bacteria"/>
</dbReference>
<evidence type="ECO:0000313" key="8">
    <source>
        <dbReference type="EMBL" id="TDB08701.1"/>
    </source>
</evidence>
<evidence type="ECO:0000313" key="11">
    <source>
        <dbReference type="Proteomes" id="UP000441162"/>
    </source>
</evidence>
<dbReference type="EMBL" id="VVZV01000012">
    <property type="protein sequence ID" value="KAA5318956.1"/>
    <property type="molecule type" value="Genomic_DNA"/>
</dbReference>
<dbReference type="NCBIfam" id="TIGR03548">
    <property type="entry name" value="mutarot_permut"/>
    <property type="match status" value="1"/>
</dbReference>
<reference evidence="5" key="4">
    <citation type="submission" date="2023-10" db="EMBL/GenBank/DDBJ databases">
        <title>Genome of Potential pathogenic bacteria in Crohn's disease.</title>
        <authorList>
            <person name="Rodriguez-Palacios A."/>
        </authorList>
    </citation>
    <scope>NUCLEOTIDE SEQUENCE</scope>
    <source>
        <strain evidence="5">CavFT-hAR62</strain>
    </source>
</reference>
<gene>
    <name evidence="7" type="ORF">E1I98_20505</name>
    <name evidence="8" type="ORF">E1J06_15640</name>
    <name evidence="4" type="ORF">F2Y51_03005</name>
    <name evidence="3" type="ORF">F2Y58_06745</name>
    <name evidence="2" type="ORF">F2Z07_12355</name>
    <name evidence="6" type="ORF">GKD17_15945</name>
    <name evidence="5" type="ORF">RVH45_21400</name>
</gene>
<dbReference type="Proteomes" id="UP000294834">
    <property type="component" value="Unassembled WGS sequence"/>
</dbReference>
<evidence type="ECO:0000313" key="12">
    <source>
        <dbReference type="Proteomes" id="UP000481616"/>
    </source>
</evidence>
<sequence>MIRKIIYGIYAIIGMMVVTACSSRPDVYEISLEKMQGFPTEDAGFLKGVSALYAGVIDGNLLIAGGCNFPDTPAADGGKKVFYPDVYITSLSNDTAFEWKKIGQLPQAAAYGVTISTEKGLICVGGATATHSLSDVFLLSLQKDVLKKDTLPSLPATIDNMAGALVGHSLYIVGGNVNGIPSSAMYMLDLLDLSGGWKKETDIPGEPRVQPVCVAQDGKLYIWGGFAPAIEGHQASLSVDGYMYSPETKEWSSVATPCDAEGNEISLGGGMGTSFGEGMILCAGGVDKDIFLKALQGIYAGKEYLSHPVEWYRFNRNLLLYHPQTNKWTTLGEYEQGARAGAVIVSQDGFHYIINGELKPGIRTNEINRIKENRR</sequence>
<evidence type="ECO:0000313" key="14">
    <source>
        <dbReference type="Proteomes" id="UP000500949"/>
    </source>
</evidence>
<reference evidence="11 12" key="1">
    <citation type="journal article" date="2019" name="Nat. Med.">
        <title>A library of human gut bacterial isolates paired with longitudinal multiomics data enables mechanistic microbiome research.</title>
        <authorList>
            <person name="Poyet M."/>
            <person name="Groussin M."/>
            <person name="Gibbons S.M."/>
            <person name="Avila-Pacheco J."/>
            <person name="Jiang X."/>
            <person name="Kearney S.M."/>
            <person name="Perrotta A.R."/>
            <person name="Berdy B."/>
            <person name="Zhao S."/>
            <person name="Lieberman T.D."/>
            <person name="Swanson P.K."/>
            <person name="Smith M."/>
            <person name="Roesemann S."/>
            <person name="Alexander J.E."/>
            <person name="Rich S.A."/>
            <person name="Livny J."/>
            <person name="Vlamakis H."/>
            <person name="Clish C."/>
            <person name="Bullock K."/>
            <person name="Deik A."/>
            <person name="Scott J."/>
            <person name="Pierce K.A."/>
            <person name="Xavier R.J."/>
            <person name="Alm E.J."/>
        </authorList>
    </citation>
    <scope>NUCLEOTIDE SEQUENCE [LARGE SCALE GENOMIC DNA]</scope>
    <source>
        <strain evidence="3 12">BIOML-A1</strain>
        <strain evidence="2 13">BIOML-A25</strain>
        <strain evidence="4 11">BIOML-A4</strain>
    </source>
</reference>
<keyword evidence="1" id="KW-0472">Membrane</keyword>
<dbReference type="Proteomes" id="UP000294527">
    <property type="component" value="Unassembled WGS sequence"/>
</dbReference>
<dbReference type="EMBL" id="VVZA01000002">
    <property type="protein sequence ID" value="KAA5407220.1"/>
    <property type="molecule type" value="Genomic_DNA"/>
</dbReference>
<dbReference type="InterPro" id="IPR056734">
    <property type="entry name" value="NANM"/>
</dbReference>
<dbReference type="SUPFAM" id="SSF117281">
    <property type="entry name" value="Kelch motif"/>
    <property type="match status" value="1"/>
</dbReference>
<dbReference type="RefSeq" id="WP_007832021.1">
    <property type="nucleotide sequence ID" value="NZ_BAABZF010000001.1"/>
</dbReference>
<dbReference type="EMBL" id="VVYY01000005">
    <property type="protein sequence ID" value="KAA5399300.1"/>
    <property type="molecule type" value="Genomic_DNA"/>
</dbReference>
<keyword evidence="1" id="KW-1133">Transmembrane helix</keyword>
<accession>A0A076JAL6</accession>
<dbReference type="EMBL" id="SLTU01000002">
    <property type="protein sequence ID" value="TDA73710.1"/>
    <property type="molecule type" value="Genomic_DNA"/>
</dbReference>
<protein>
    <submittedName>
        <fullName evidence="2">Cyclically-permuted mutarotase family protein</fullName>
    </submittedName>
</protein>
<dbReference type="EMBL" id="SLTX01000001">
    <property type="protein sequence ID" value="TDB08701.1"/>
    <property type="molecule type" value="Genomic_DNA"/>
</dbReference>